<dbReference type="PANTHER" id="PTHR39677:SF4">
    <property type="entry name" value="RIBONUCLEASE VAPC6"/>
    <property type="match status" value="1"/>
</dbReference>
<dbReference type="SUPFAM" id="SSF88723">
    <property type="entry name" value="PIN domain-like"/>
    <property type="match status" value="1"/>
</dbReference>
<organism evidence="2 3">
    <name type="scientific">Thermococcus profundus</name>
    <dbReference type="NCBI Taxonomy" id="49899"/>
    <lineage>
        <taxon>Archaea</taxon>
        <taxon>Methanobacteriati</taxon>
        <taxon>Methanobacteriota</taxon>
        <taxon>Thermococci</taxon>
        <taxon>Thermococcales</taxon>
        <taxon>Thermococcaceae</taxon>
        <taxon>Thermococcus</taxon>
    </lineage>
</organism>
<dbReference type="InterPro" id="IPR002716">
    <property type="entry name" value="PIN_dom"/>
</dbReference>
<evidence type="ECO:0000259" key="1">
    <source>
        <dbReference type="SMART" id="SM00670"/>
    </source>
</evidence>
<protein>
    <recommendedName>
        <fullName evidence="1">PIN domain-containing protein</fullName>
    </recommendedName>
</protein>
<dbReference type="KEGG" id="tprf:A3L09_03780"/>
<dbReference type="SMART" id="SM00670">
    <property type="entry name" value="PINc"/>
    <property type="match status" value="1"/>
</dbReference>
<dbReference type="AlphaFoldDB" id="A0A2Z2MET7"/>
<dbReference type="Proteomes" id="UP000250179">
    <property type="component" value="Chromosome"/>
</dbReference>
<dbReference type="EMBL" id="CP014862">
    <property type="protein sequence ID" value="ASJ02434.1"/>
    <property type="molecule type" value="Genomic_DNA"/>
</dbReference>
<dbReference type="Pfam" id="PF01850">
    <property type="entry name" value="PIN"/>
    <property type="match status" value="1"/>
</dbReference>
<proteinExistence type="predicted"/>
<keyword evidence="3" id="KW-1185">Reference proteome</keyword>
<evidence type="ECO:0000313" key="2">
    <source>
        <dbReference type="EMBL" id="ASJ02434.1"/>
    </source>
</evidence>
<dbReference type="InterPro" id="IPR029060">
    <property type="entry name" value="PIN-like_dom_sf"/>
</dbReference>
<accession>A0A2Z2MET7</accession>
<sequence>MRERVLVDSNVILELLRGNEKVKEKLGGLVREHQLAINPIIFSEVAFQLIAAKYVEEKGRYSAFDVKRELKKNEELLEYYRAFYTNFLLGGLMQGDLTVLEVDEETVKIANELMEKHRLLPNDALILATALKFGIRKIFTLNGDFDVGIVDVIKLGEGD</sequence>
<dbReference type="CDD" id="cd18677">
    <property type="entry name" value="PIN_MjVapC2-VapC6_like"/>
    <property type="match status" value="1"/>
</dbReference>
<name>A0A2Z2MET7_THEPR</name>
<evidence type="ECO:0000313" key="3">
    <source>
        <dbReference type="Proteomes" id="UP000250179"/>
    </source>
</evidence>
<dbReference type="PANTHER" id="PTHR39677">
    <property type="entry name" value="RIBONUCLEASE VAPC6"/>
    <property type="match status" value="1"/>
</dbReference>
<reference evidence="2 3" key="1">
    <citation type="submission" date="2016-03" db="EMBL/GenBank/DDBJ databases">
        <title>Complete genome sequence of Thermococcus profundus strain DT5432.</title>
        <authorList>
            <person name="Oger P.M."/>
        </authorList>
    </citation>
    <scope>NUCLEOTIDE SEQUENCE [LARGE SCALE GENOMIC DNA]</scope>
    <source>
        <strain evidence="2 3">DT 5432</strain>
    </source>
</reference>
<feature type="domain" description="PIN" evidence="1">
    <location>
        <begin position="3"/>
        <end position="147"/>
    </location>
</feature>
<dbReference type="Gene3D" id="3.40.50.1010">
    <property type="entry name" value="5'-nuclease"/>
    <property type="match status" value="1"/>
</dbReference>
<gene>
    <name evidence="2" type="ORF">A3L09_03780</name>
</gene>